<dbReference type="GO" id="GO:0030246">
    <property type="term" value="F:carbohydrate binding"/>
    <property type="evidence" value="ECO:0007669"/>
    <property type="project" value="InterPro"/>
</dbReference>
<dbReference type="SUPFAM" id="SSF51445">
    <property type="entry name" value="(Trans)glycosidases"/>
    <property type="match status" value="2"/>
</dbReference>
<evidence type="ECO:0000313" key="13">
    <source>
        <dbReference type="Proteomes" id="UP000092971"/>
    </source>
</evidence>
<dbReference type="CDD" id="cd10315">
    <property type="entry name" value="CBM41_pullulanase"/>
    <property type="match status" value="2"/>
</dbReference>
<dbReference type="InterPro" id="IPR040806">
    <property type="entry name" value="SpuA_C"/>
</dbReference>
<evidence type="ECO:0000256" key="9">
    <source>
        <dbReference type="ARBA" id="ARBA00029618"/>
    </source>
</evidence>
<dbReference type="RefSeq" id="WP_054632776.1">
    <property type="nucleotide sequence ID" value="NZ_CP014672.1"/>
</dbReference>
<evidence type="ECO:0000256" key="5">
    <source>
        <dbReference type="ARBA" id="ARBA00023001"/>
    </source>
</evidence>
<dbReference type="CDD" id="cd11341">
    <property type="entry name" value="AmyAc_Pullulanase_LD-like"/>
    <property type="match status" value="1"/>
</dbReference>
<dbReference type="PANTHER" id="PTHR43002">
    <property type="entry name" value="GLYCOGEN DEBRANCHING ENZYME"/>
    <property type="match status" value="1"/>
</dbReference>
<dbReference type="NCBIfam" id="TIGR02102">
    <property type="entry name" value="pullulan_Gpos"/>
    <property type="match status" value="1"/>
</dbReference>
<evidence type="ECO:0000256" key="2">
    <source>
        <dbReference type="ARBA" id="ARBA00022729"/>
    </source>
</evidence>
<evidence type="ECO:0000256" key="6">
    <source>
        <dbReference type="ARBA" id="ARBA00023295"/>
    </source>
</evidence>
<dbReference type="Gene3D" id="3.20.20.80">
    <property type="entry name" value="Glycosidases"/>
    <property type="match status" value="2"/>
</dbReference>
<comment type="catalytic activity">
    <reaction evidence="7">
        <text>Hydrolysis of (1-&gt;6)-alpha-D-glucosidic linkages in pullulan, amylopectin and glycogen, and in the alpha- and beta-limit dextrins of amylopectin and glycogen.</text>
        <dbReference type="EC" id="3.2.1.41"/>
    </reaction>
</comment>
<dbReference type="GO" id="GO:0051060">
    <property type="term" value="F:pullulanase activity"/>
    <property type="evidence" value="ECO:0007669"/>
    <property type="project" value="UniProtKB-EC"/>
</dbReference>
<dbReference type="SMART" id="SM00642">
    <property type="entry name" value="Aamy"/>
    <property type="match status" value="1"/>
</dbReference>
<dbReference type="InterPro" id="IPR013780">
    <property type="entry name" value="Glyco_hydro_b"/>
</dbReference>
<dbReference type="EMBL" id="CP014672">
    <property type="protein sequence ID" value="ANW99138.1"/>
    <property type="molecule type" value="Genomic_DNA"/>
</dbReference>
<dbReference type="InterPro" id="IPR017853">
    <property type="entry name" value="GH"/>
</dbReference>
<keyword evidence="6" id="KW-0326">Glycosidase</keyword>
<organism evidence="12 13">
    <name type="scientific">Thermoclostridium stercorarium subsp. thermolacticum DSM 2910</name>
    <dbReference type="NCBI Taxonomy" id="1121336"/>
    <lineage>
        <taxon>Bacteria</taxon>
        <taxon>Bacillati</taxon>
        <taxon>Bacillota</taxon>
        <taxon>Clostridia</taxon>
        <taxon>Eubacteriales</taxon>
        <taxon>Oscillospiraceae</taxon>
        <taxon>Thermoclostridium</taxon>
    </lineage>
</organism>
<dbReference type="InterPro" id="IPR006047">
    <property type="entry name" value="GH13_cat_dom"/>
</dbReference>
<evidence type="ECO:0000313" key="12">
    <source>
        <dbReference type="EMBL" id="ANW99138.1"/>
    </source>
</evidence>
<dbReference type="SUPFAM" id="SSF81296">
    <property type="entry name" value="E set domains"/>
    <property type="match status" value="1"/>
</dbReference>
<evidence type="ECO:0000256" key="7">
    <source>
        <dbReference type="ARBA" id="ARBA00023965"/>
    </source>
</evidence>
<feature type="domain" description="Glycosyl hydrolase family 13 catalytic" evidence="11">
    <location>
        <begin position="155"/>
        <end position="534"/>
    </location>
</feature>
<dbReference type="InterPro" id="IPR004193">
    <property type="entry name" value="Glyco_hydro_13_N"/>
</dbReference>
<evidence type="ECO:0000259" key="11">
    <source>
        <dbReference type="SMART" id="SM00642"/>
    </source>
</evidence>
<gene>
    <name evidence="12" type="ORF">CSTERTH_08925</name>
</gene>
<dbReference type="InterPro" id="IPR014755">
    <property type="entry name" value="Cu-Rt/internalin_Ig-like"/>
</dbReference>
<dbReference type="Gene3D" id="2.60.40.1220">
    <property type="match status" value="1"/>
</dbReference>
<evidence type="ECO:0000256" key="3">
    <source>
        <dbReference type="ARBA" id="ARBA00022801"/>
    </source>
</evidence>
<dbReference type="Pfam" id="PF18033">
    <property type="entry name" value="SpuA_C"/>
    <property type="match status" value="1"/>
</dbReference>
<keyword evidence="2" id="KW-0732">Signal</keyword>
<dbReference type="Gene3D" id="2.60.40.1110">
    <property type="match status" value="2"/>
</dbReference>
<dbReference type="OrthoDB" id="9761875at2"/>
<dbReference type="InterPro" id="IPR013784">
    <property type="entry name" value="Carb-bd-like_fold"/>
</dbReference>
<evidence type="ECO:0000256" key="1">
    <source>
        <dbReference type="ARBA" id="ARBA00008061"/>
    </source>
</evidence>
<keyword evidence="5" id="KW-0119">Carbohydrate metabolism</keyword>
<evidence type="ECO:0000256" key="4">
    <source>
        <dbReference type="ARBA" id="ARBA00022837"/>
    </source>
</evidence>
<dbReference type="Pfam" id="PF03714">
    <property type="entry name" value="PUD"/>
    <property type="match status" value="2"/>
</dbReference>
<evidence type="ECO:0000256" key="10">
    <source>
        <dbReference type="ARBA" id="ARBA00031076"/>
    </source>
</evidence>
<dbReference type="InterPro" id="IPR013783">
    <property type="entry name" value="Ig-like_fold"/>
</dbReference>
<sequence length="1638" mass="185053">MKAGPKKAVLFLVVSLVLVVLLKFVLPPVLKIGAGASVTENQSTVLITSKVYPDRITFNENAVLMLEIKLSQGTVKEIYADLSQLGGNPVTYIDPELNALTVAVRYDIEPGIKEIPITVTDEYGNRHFHTATLEVEKRVYEDNTDFDWDEARIYFLLTDRFSDGDKSNNNLYGESYSKENPGAYYGGDFQGIIDKLDYLKELGINTIWISPIVDNIDYGLPTDKNISYYAYHGYWAKNFEETEKHFGDLETFKKLIDEAHDRGIKIMVDVVLNHAGYGLKETDEFYDIPGYPTYEDRMRFAGMFRTVNKGGYVKNELSGLPDFRTEDAQVRNKLIEWQVKWLEKARTEKGNTIDFFRVDTVKHVDNTTWKAFKNALTLIKPDFKLIGEWYGAGINNTAGQLRSGQMDSLLDFEFKDVAFKFVNGKIDEAFQYLQKRDEIMDNTATLGQFLSSHDEDGFLKVRLKGDKGKMKVAAALQITSKGQPVIYYGEELGLSGESNYPYYDNRYVMPWDEIENNPEMQDFLNHYKKLLNIRAKYSKVFSRGSTVKAAGGDNEGYLVVKRAYGDKEIYVALNVKHEPADNVEIAVSAPDGSVFRDEYNDVTYTVKNGKIVISIPGNTYGGTAVLTTHTASTGILPVPEGHIRIHYNRPNGDYDGYGLWIWEDVANPSTNWPVGAIPFDPGQRDNYGVYLDIELKENAKRIGFLVVDRNRGDAGKDGGDKIFVISNPKINEIWIKQGSDEVFKYEPVDLPKNTVRVHYLRQDNNYEQWGLRIWGDVMKTSGENGKRPSDIEMFSNAMVDRYGAYLDIQLKENARNIGMVVVNRENGQKDGGDKNFSLLHKYNHIWIRENDDTVYVSPYWETPYEIVAAELAAVNEIRIKFAATDGLDCETLRKEIRIFDNESNPIGIEKIEITGDTVLATANFDLNKLPLKVSYNGKSISARYSWRLIDALYYYDGDDLGATYINGKALLKLWAPTASKVVANFFDKKDPARLIGSLELTRGDKGVWSVLAKPEDFDGVDDLRGYYYQYEVTNYGVTKKVLDPYAKSMAAFRVDARGNPGPDGDTVGKAAIVDLSRTNPEKFVSADIEGFEKREDAIIWEVHIRDFTSDPSIESDLNARWGTYRAFIDKLDYIKSLGVTHIQLLPVMAWYYGDEAAMGERELEYSTKCSNYNWGYDPHNYFSSDGAYSENPNDPELRIRELKELINAIHEKGMGVILDVVYTHMAKASLLDDIVPDYYFWKDETGKLVGGFGNNLATNRKMAEKLMTDSVKYWFSEYKIDGMRFDMMGDATYEAIQNAYNEAKKINPNALFIGEGWRTFSGHLADPELAGKGADQDWMDKTDDVGVFSDEIRNELKSGFGHEGEPRFITGGARDIQTIFNNIKGQPGNVKADNPGDVVQYIECHDNLTLYDVIALSIKKDPSKPENDLEIHKRIRLGNVLVLTSQGTAFLHAGQEYGRTKRWLGKGVPQGKYTEHKDVYGNVIGYLIDDSYNSSDAINMFDWAKATDAEKYPVNSVTRKYTAGLIALRRSTNAFRLGTKKLVDSNVTLIDAPEIRRKDLVIAYKCRSTDGTGVYYVFVNADSEVRKLTLNEDLTRGVVVVDNDEAGVDEVTERSGFELTPDSITLEPLTAVIIKMPS</sequence>
<dbReference type="InterPro" id="IPR011838">
    <property type="entry name" value="Pullulan_Gpos"/>
</dbReference>
<dbReference type="SUPFAM" id="SSF51011">
    <property type="entry name" value="Glycosyl hydrolase domain"/>
    <property type="match status" value="1"/>
</dbReference>
<dbReference type="Pfam" id="PF02922">
    <property type="entry name" value="CBM_48"/>
    <property type="match status" value="1"/>
</dbReference>
<dbReference type="InterPro" id="IPR005323">
    <property type="entry name" value="CBM41_pullulanase"/>
</dbReference>
<evidence type="ECO:0000256" key="8">
    <source>
        <dbReference type="ARBA" id="ARBA00024062"/>
    </source>
</evidence>
<dbReference type="CDD" id="cd02860">
    <property type="entry name" value="E_set_Pullulanase"/>
    <property type="match status" value="1"/>
</dbReference>
<dbReference type="InterPro" id="IPR014756">
    <property type="entry name" value="Ig_E-set"/>
</dbReference>
<dbReference type="Gene3D" id="2.60.40.10">
    <property type="entry name" value="Immunoglobulins"/>
    <property type="match status" value="1"/>
</dbReference>
<proteinExistence type="inferred from homology"/>
<dbReference type="EC" id="3.2.1.41" evidence="8"/>
<dbReference type="Pfam" id="PF00128">
    <property type="entry name" value="Alpha-amylase"/>
    <property type="match status" value="2"/>
</dbReference>
<keyword evidence="3" id="KW-0378">Hydrolase</keyword>
<name>A0A1B1YEF3_THEST</name>
<dbReference type="Gene3D" id="2.60.40.1180">
    <property type="entry name" value="Golgi alpha-mannosidase II"/>
    <property type="match status" value="2"/>
</dbReference>
<dbReference type="SUPFAM" id="SSF49452">
    <property type="entry name" value="Starch-binding domain-like"/>
    <property type="match status" value="2"/>
</dbReference>
<dbReference type="GO" id="GO:0030245">
    <property type="term" value="P:cellulose catabolic process"/>
    <property type="evidence" value="ECO:0007669"/>
    <property type="project" value="UniProtKB-KW"/>
</dbReference>
<protein>
    <recommendedName>
        <fullName evidence="8">pullulanase</fullName>
        <ecNumber evidence="8">3.2.1.41</ecNumber>
    </recommendedName>
    <alternativeName>
        <fullName evidence="9">Alpha-dextrin endo-1,6-alpha-glucosidase</fullName>
    </alternativeName>
    <alternativeName>
        <fullName evidence="10">Pullulan 6-glucanohydrolase</fullName>
    </alternativeName>
</protein>
<dbReference type="Proteomes" id="UP000092971">
    <property type="component" value="Chromosome"/>
</dbReference>
<keyword evidence="4" id="KW-0106">Calcium</keyword>
<keyword evidence="5" id="KW-0136">Cellulose degradation</keyword>
<comment type="similarity">
    <text evidence="1">Belongs to the glycosyl hydrolase 13 family.</text>
</comment>
<accession>A0A1B1YEF3</accession>
<keyword evidence="5" id="KW-0624">Polysaccharide degradation</keyword>
<reference evidence="12 13" key="1">
    <citation type="submission" date="2016-02" db="EMBL/GenBank/DDBJ databases">
        <title>Comparison of Clostridium stercorarium subspecies using comparative genomics and transcriptomics.</title>
        <authorList>
            <person name="Schellenberg J."/>
            <person name="Thallinger G."/>
            <person name="Levin D.B."/>
            <person name="Zhang X."/>
            <person name="Alvare G."/>
            <person name="Fristensky B."/>
            <person name="Sparling R."/>
        </authorList>
    </citation>
    <scope>NUCLEOTIDE SEQUENCE [LARGE SCALE GENOMIC DNA]</scope>
    <source>
        <strain evidence="12 13">DSM 2910</strain>
    </source>
</reference>